<evidence type="ECO:0000313" key="3">
    <source>
        <dbReference type="Proteomes" id="UP000043764"/>
    </source>
</evidence>
<dbReference type="RefSeq" id="WP_131724064.1">
    <property type="nucleotide sequence ID" value="NZ_CVRL01000005.1"/>
</dbReference>
<sequence length="154" mass="16471">MPWRSKKSPKVSLKVVIPACLAALTGCVTLENGGSDLPSFFSPVANAKIYQLGGTSFEVVPEIGAESAAYWCAASDFARRGLGAGWSDRIFVSNGQANSVVTGRIDAVTFTLEPIEREQPKPLLRLGFTLKRGDSQTVSAANGFCQDLLPVLFF</sequence>
<feature type="signal peptide" evidence="1">
    <location>
        <begin position="1"/>
        <end position="22"/>
    </location>
</feature>
<evidence type="ECO:0008006" key="4">
    <source>
        <dbReference type="Google" id="ProtNLM"/>
    </source>
</evidence>
<evidence type="ECO:0000256" key="1">
    <source>
        <dbReference type="SAM" id="SignalP"/>
    </source>
</evidence>
<accession>A0A0H5CXZ7</accession>
<protein>
    <recommendedName>
        <fullName evidence="4">Secreted protein</fullName>
    </recommendedName>
</protein>
<dbReference type="Proteomes" id="UP000043764">
    <property type="component" value="Unassembled WGS sequence"/>
</dbReference>
<dbReference type="PROSITE" id="PS51257">
    <property type="entry name" value="PROKAR_LIPOPROTEIN"/>
    <property type="match status" value="1"/>
</dbReference>
<keyword evidence="3" id="KW-1185">Reference proteome</keyword>
<gene>
    <name evidence="2" type="ORF">NIT7321_00496</name>
</gene>
<reference evidence="3" key="1">
    <citation type="submission" date="2015-05" db="EMBL/GenBank/DDBJ databases">
        <authorList>
            <person name="Rodrigo-Torres Lidia"/>
            <person name="Arahal R.David."/>
        </authorList>
    </citation>
    <scope>NUCLEOTIDE SEQUENCE [LARGE SCALE GENOMIC DNA]</scope>
    <source>
        <strain evidence="3">CECT 7321</strain>
    </source>
</reference>
<proteinExistence type="predicted"/>
<dbReference type="AlphaFoldDB" id="A0A0H5CXZ7"/>
<name>A0A0H5CXZ7_9RHOB</name>
<evidence type="ECO:0000313" key="2">
    <source>
        <dbReference type="EMBL" id="CRL09664.1"/>
    </source>
</evidence>
<dbReference type="EMBL" id="CVRL01000005">
    <property type="protein sequence ID" value="CRL09664.1"/>
    <property type="molecule type" value="Genomic_DNA"/>
</dbReference>
<feature type="chain" id="PRO_5005217152" description="Secreted protein" evidence="1">
    <location>
        <begin position="23"/>
        <end position="154"/>
    </location>
</feature>
<organism evidence="2 3">
    <name type="scientific">Phaeobacter italicus</name>
    <dbReference type="NCBI Taxonomy" id="481446"/>
    <lineage>
        <taxon>Bacteria</taxon>
        <taxon>Pseudomonadati</taxon>
        <taxon>Pseudomonadota</taxon>
        <taxon>Alphaproteobacteria</taxon>
        <taxon>Rhodobacterales</taxon>
        <taxon>Roseobacteraceae</taxon>
        <taxon>Phaeobacter</taxon>
    </lineage>
</organism>
<keyword evidence="1" id="KW-0732">Signal</keyword>